<keyword evidence="2" id="KW-1185">Reference proteome</keyword>
<organism evidence="1 2">
    <name type="scientific">Tanacetum coccineum</name>
    <dbReference type="NCBI Taxonomy" id="301880"/>
    <lineage>
        <taxon>Eukaryota</taxon>
        <taxon>Viridiplantae</taxon>
        <taxon>Streptophyta</taxon>
        <taxon>Embryophyta</taxon>
        <taxon>Tracheophyta</taxon>
        <taxon>Spermatophyta</taxon>
        <taxon>Magnoliopsida</taxon>
        <taxon>eudicotyledons</taxon>
        <taxon>Gunneridae</taxon>
        <taxon>Pentapetalae</taxon>
        <taxon>asterids</taxon>
        <taxon>campanulids</taxon>
        <taxon>Asterales</taxon>
        <taxon>Asteraceae</taxon>
        <taxon>Asteroideae</taxon>
        <taxon>Anthemideae</taxon>
        <taxon>Anthemidinae</taxon>
        <taxon>Tanacetum</taxon>
    </lineage>
</organism>
<reference evidence="1" key="1">
    <citation type="journal article" date="2022" name="Int. J. Mol. Sci.">
        <title>Draft Genome of Tanacetum Coccineum: Genomic Comparison of Closely Related Tanacetum-Family Plants.</title>
        <authorList>
            <person name="Yamashiro T."/>
            <person name="Shiraishi A."/>
            <person name="Nakayama K."/>
            <person name="Satake H."/>
        </authorList>
    </citation>
    <scope>NUCLEOTIDE SEQUENCE</scope>
</reference>
<dbReference type="Proteomes" id="UP001151760">
    <property type="component" value="Unassembled WGS sequence"/>
</dbReference>
<dbReference type="EMBL" id="BQNB010019225">
    <property type="protein sequence ID" value="GJT83045.1"/>
    <property type="molecule type" value="Genomic_DNA"/>
</dbReference>
<evidence type="ECO:0000313" key="1">
    <source>
        <dbReference type="EMBL" id="GJT83045.1"/>
    </source>
</evidence>
<name>A0ABQ5H590_9ASTR</name>
<accession>A0ABQ5H590</accession>
<evidence type="ECO:0000313" key="2">
    <source>
        <dbReference type="Proteomes" id="UP001151760"/>
    </source>
</evidence>
<proteinExistence type="predicted"/>
<comment type="caution">
    <text evidence="1">The sequence shown here is derived from an EMBL/GenBank/DDBJ whole genome shotgun (WGS) entry which is preliminary data.</text>
</comment>
<sequence>MTRSSTKELLSPFENSKQIFRSRRRLFDTPSLVESNSPEFDHIFDIEEQSGEEVRETMTETMEQYMSKIEYRNKFDENDVVSQNKARRSDDKEYEFSYADLPRLSVKDVKDMYLLKVQDKPHHLPLEFLSEVKKFSDGTLVKIKENLIDMLSKNKLGSGNKRLKGRDWTDYDVKRSIEMLKKIDEVLRHRKQLRRLEEFVRGRPKTINPLTFVIIP</sequence>
<protein>
    <submittedName>
        <fullName evidence="1">Uncharacterized protein</fullName>
    </submittedName>
</protein>
<gene>
    <name evidence="1" type="ORF">Tco_1057387</name>
</gene>
<reference evidence="1" key="2">
    <citation type="submission" date="2022-01" db="EMBL/GenBank/DDBJ databases">
        <authorList>
            <person name="Yamashiro T."/>
            <person name="Shiraishi A."/>
            <person name="Satake H."/>
            <person name="Nakayama K."/>
        </authorList>
    </citation>
    <scope>NUCLEOTIDE SEQUENCE</scope>
</reference>